<evidence type="ECO:0000259" key="2">
    <source>
        <dbReference type="Pfam" id="PF04235"/>
    </source>
</evidence>
<dbReference type="RefSeq" id="WP_053779194.1">
    <property type="nucleotide sequence ID" value="NZ_LITU01000020.1"/>
</dbReference>
<feature type="transmembrane region" description="Helical" evidence="1">
    <location>
        <begin position="87"/>
        <end position="104"/>
    </location>
</feature>
<keyword evidence="1" id="KW-1133">Transmembrane helix</keyword>
<name>A0A0M9BTS2_9BACL</name>
<accession>A0A0M9BTS2</accession>
<evidence type="ECO:0000313" key="4">
    <source>
        <dbReference type="Proteomes" id="UP000037688"/>
    </source>
</evidence>
<evidence type="ECO:0000256" key="1">
    <source>
        <dbReference type="SAM" id="Phobius"/>
    </source>
</evidence>
<organism evidence="3 4">
    <name type="scientific">Paenibacillus xylanivorans</name>
    <dbReference type="NCBI Taxonomy" id="1705561"/>
    <lineage>
        <taxon>Bacteria</taxon>
        <taxon>Bacillati</taxon>
        <taxon>Bacillota</taxon>
        <taxon>Bacilli</taxon>
        <taxon>Bacillales</taxon>
        <taxon>Paenibacillaceae</taxon>
        <taxon>Paenibacillus</taxon>
    </lineage>
</organism>
<keyword evidence="4" id="KW-1185">Reference proteome</keyword>
<feature type="transmembrane region" description="Helical" evidence="1">
    <location>
        <begin position="132"/>
        <end position="150"/>
    </location>
</feature>
<feature type="transmembrane region" description="Helical" evidence="1">
    <location>
        <begin position="50"/>
        <end position="67"/>
    </location>
</feature>
<feature type="transmembrane region" description="Helical" evidence="1">
    <location>
        <begin position="211"/>
        <end position="234"/>
    </location>
</feature>
<dbReference type="PATRIC" id="fig|1705561.3.peg.6661"/>
<reference evidence="3 4" key="1">
    <citation type="submission" date="2015-08" db="EMBL/GenBank/DDBJ databases">
        <title>Draft genome sequence of cellulolytic and xylanolytic Paenibacillus sp. A59, isolated from a decaying forest soil from Patagonia, Argentina.</title>
        <authorList>
            <person name="Ghio S."/>
            <person name="Caceres A.M."/>
            <person name="Talia P."/>
            <person name="Grasso D."/>
            <person name="Campos E."/>
        </authorList>
    </citation>
    <scope>NUCLEOTIDE SEQUENCE [LARGE SCALE GENOMIC DNA]</scope>
    <source>
        <strain evidence="3 4">A59</strain>
    </source>
</reference>
<feature type="transmembrane region" description="Helical" evidence="1">
    <location>
        <begin position="296"/>
        <end position="316"/>
    </location>
</feature>
<keyword evidence="1" id="KW-0812">Transmembrane</keyword>
<feature type="transmembrane region" description="Helical" evidence="1">
    <location>
        <begin position="322"/>
        <end position="342"/>
    </location>
</feature>
<feature type="transmembrane region" description="Helical" evidence="1">
    <location>
        <begin position="180"/>
        <end position="199"/>
    </location>
</feature>
<keyword evidence="1" id="KW-0472">Membrane</keyword>
<dbReference type="EMBL" id="LITU01000020">
    <property type="protein sequence ID" value="KOY18176.1"/>
    <property type="molecule type" value="Genomic_DNA"/>
</dbReference>
<feature type="transmembrane region" description="Helical" evidence="1">
    <location>
        <begin position="254"/>
        <end position="276"/>
    </location>
</feature>
<dbReference type="PANTHER" id="PTHR30590:SF3">
    <property type="entry name" value="HYPOTHETICAL MEMBRANE SPANNING PROTEIN"/>
    <property type="match status" value="1"/>
</dbReference>
<dbReference type="AlphaFoldDB" id="A0A0M9BTS2"/>
<dbReference type="InterPro" id="IPR007349">
    <property type="entry name" value="DUF418"/>
</dbReference>
<proteinExistence type="predicted"/>
<feature type="domain" description="DUF418" evidence="2">
    <location>
        <begin position="198"/>
        <end position="358"/>
    </location>
</feature>
<gene>
    <name evidence="3" type="ORF">AMS66_01795</name>
</gene>
<dbReference type="Pfam" id="PF04235">
    <property type="entry name" value="DUF418"/>
    <property type="match status" value="1"/>
</dbReference>
<evidence type="ECO:0000313" key="3">
    <source>
        <dbReference type="EMBL" id="KOY18176.1"/>
    </source>
</evidence>
<dbReference type="InterPro" id="IPR052529">
    <property type="entry name" value="Bact_Transport_Assoc"/>
</dbReference>
<dbReference type="OrthoDB" id="9807744at2"/>
<comment type="caution">
    <text evidence="3">The sequence shown here is derived from an EMBL/GenBank/DDBJ whole genome shotgun (WGS) entry which is preliminary data.</text>
</comment>
<dbReference type="PANTHER" id="PTHR30590">
    <property type="entry name" value="INNER MEMBRANE PROTEIN"/>
    <property type="match status" value="1"/>
</dbReference>
<sequence length="359" mass="40374">MSQAKERITAFDFARALAIFGMIIVNYKLAMQAESGGSAWLQAIAGLFEGRASALFVVLAGIGVALMTSKARNSMNGELIRQSRNSLYKRAAFLFIAGVLLLLMGWSADILHYYAVFMLVAAVLITVSDNKILGLFSMILVASQLFLVMFDYTKGWNLSFKDYTGFWTIEGFIRNLLFNGFHPIFPWLSFFLIGMWIGRKRWLNKENRSKVLLYSLSGTVVFESISFFLVKWTSPVLSNEAATYLFGTKPMPPTMLYVFSGICSAVAIIAICLYVVDKFENSLLTQAMIHTGQLSLTHYIGHVVIGIGFLMTVSYLENGSLSFAVAYGTVYFIISIIFSSLWRKWMKRGPIELIMRKWC</sequence>
<dbReference type="Proteomes" id="UP000037688">
    <property type="component" value="Unassembled WGS sequence"/>
</dbReference>
<feature type="transmembrane region" description="Helical" evidence="1">
    <location>
        <begin position="110"/>
        <end position="127"/>
    </location>
</feature>
<protein>
    <recommendedName>
        <fullName evidence="2">DUF418 domain-containing protein</fullName>
    </recommendedName>
</protein>
<feature type="transmembrane region" description="Helical" evidence="1">
    <location>
        <begin position="12"/>
        <end position="30"/>
    </location>
</feature>